<accession>A0A9P3L7R8</accession>
<reference evidence="1 2" key="1">
    <citation type="submission" date="2021-08" db="EMBL/GenBank/DDBJ databases">
        <title>Draft Genome Sequence of Phanerochaete sordida strain YK-624.</title>
        <authorList>
            <person name="Mori T."/>
            <person name="Dohra H."/>
            <person name="Suzuki T."/>
            <person name="Kawagishi H."/>
            <person name="Hirai H."/>
        </authorList>
    </citation>
    <scope>NUCLEOTIDE SEQUENCE [LARGE SCALE GENOMIC DNA]</scope>
    <source>
        <strain evidence="1 2">YK-624</strain>
    </source>
</reference>
<dbReference type="PANTHER" id="PTHR47939">
    <property type="entry name" value="MEMBRANE-ASSOCIATED SALT-INDUCIBLE PROTEIN-LIKE"/>
    <property type="match status" value="1"/>
</dbReference>
<name>A0A9P3L7R8_9APHY</name>
<protein>
    <recommendedName>
        <fullName evidence="3">Pentacotripeptide-repeat region of PRORP domain-containing protein</fullName>
    </recommendedName>
</protein>
<sequence length="732" mass="81421">MYQKPRSLHTVEAGPAMELPPVIFYLPGASSSVTFISTGDHQPTRAEIQAARARERQAHKAHKQMISALLSNDASRIAEAWPALHRLEPLHFLSTQCAKQYSDLITRREPHSFSLSSATPTAVDRLAALAAAKAFNTGFWACMRRYWDAGNPDAVLSLFDHLDPLLQQRVDLLRKMPSTPGTVSSYYECTGWPKPLPHLTLAYALMAHASKGSFPAAMKTLVGKMANLSSFSDIASSMQLITGTPSLHKKAREYARRIFDASVFILPLSTFRGRVEIGGQRISRSLRHFAENSIAECLREDACIVVEGTKSSNPEPDRHQVVVDDQRWAILLRALIVNRQPAAAERLWDRLHQLLSPMPMCLWAARIDGYAQTKSFDQAEEAWEKLRATRRPSAAVYSVYVRALFSQGRVRDALAHFHSLRDRIGTEPYLVDDPDILDVHDVVLEQLLRLSRVDEARKLLDDMKAHGPHPRTTSFSAFLKHHADGNDLGGVLATHDEMHAYGLVLDTYAASILLTAQFGAVHSDAVPLVLALVQQDGIVLSQRFIHRLLAHFVGSGNRSSLYAAIALVDHLDNSPSKPLVADRNYIQILRGIESVPWEDTACAEQLRNTVLDKALASGRKLMSHSHSVAMLVTACIANPQPSGPKQAWAYYKAYRDAPDRLIVDKNVHIRLLAGLRKRDECTLAKKVVADIHAANASGARPPQYSSLAREIEYVKKRVPWDKSDEMEMQMAA</sequence>
<keyword evidence="2" id="KW-1185">Reference proteome</keyword>
<organism evidence="1 2">
    <name type="scientific">Phanerochaete sordida</name>
    <dbReference type="NCBI Taxonomy" id="48140"/>
    <lineage>
        <taxon>Eukaryota</taxon>
        <taxon>Fungi</taxon>
        <taxon>Dikarya</taxon>
        <taxon>Basidiomycota</taxon>
        <taxon>Agaricomycotina</taxon>
        <taxon>Agaricomycetes</taxon>
        <taxon>Polyporales</taxon>
        <taxon>Phanerochaetaceae</taxon>
        <taxon>Phanerochaete</taxon>
    </lineage>
</organism>
<dbReference type="Gene3D" id="1.25.40.10">
    <property type="entry name" value="Tetratricopeptide repeat domain"/>
    <property type="match status" value="2"/>
</dbReference>
<dbReference type="InterPro" id="IPR050667">
    <property type="entry name" value="PPR-containing_protein"/>
</dbReference>
<dbReference type="SUPFAM" id="SSF48452">
    <property type="entry name" value="TPR-like"/>
    <property type="match status" value="1"/>
</dbReference>
<dbReference type="AlphaFoldDB" id="A0A9P3L7R8"/>
<dbReference type="Proteomes" id="UP000703269">
    <property type="component" value="Unassembled WGS sequence"/>
</dbReference>
<gene>
    <name evidence="1" type="ORF">PsYK624_013490</name>
</gene>
<dbReference type="EMBL" id="BPQB01000002">
    <property type="protein sequence ID" value="GJE85270.1"/>
    <property type="molecule type" value="Genomic_DNA"/>
</dbReference>
<evidence type="ECO:0008006" key="3">
    <source>
        <dbReference type="Google" id="ProtNLM"/>
    </source>
</evidence>
<evidence type="ECO:0000313" key="1">
    <source>
        <dbReference type="EMBL" id="GJE85270.1"/>
    </source>
</evidence>
<dbReference type="OrthoDB" id="185373at2759"/>
<proteinExistence type="predicted"/>
<evidence type="ECO:0000313" key="2">
    <source>
        <dbReference type="Proteomes" id="UP000703269"/>
    </source>
</evidence>
<comment type="caution">
    <text evidence="1">The sequence shown here is derived from an EMBL/GenBank/DDBJ whole genome shotgun (WGS) entry which is preliminary data.</text>
</comment>
<dbReference type="InterPro" id="IPR011990">
    <property type="entry name" value="TPR-like_helical_dom_sf"/>
</dbReference>
<dbReference type="PANTHER" id="PTHR47939:SF10">
    <property type="entry name" value="PENTACOTRIPEPTIDE-REPEAT REGION OF PRORP DOMAIN-CONTAINING PROTEIN"/>
    <property type="match status" value="1"/>
</dbReference>